<keyword evidence="3" id="KW-1185">Reference proteome</keyword>
<feature type="region of interest" description="Disordered" evidence="1">
    <location>
        <begin position="124"/>
        <end position="150"/>
    </location>
</feature>
<evidence type="ECO:0000256" key="1">
    <source>
        <dbReference type="SAM" id="MobiDB-lite"/>
    </source>
</evidence>
<sequence>MCANEDAPGSGNKSVVMFATSPAQASTSQTRYPQTSIPLQTSVGTSSLLDMPVPMEEDPNIKQSPIKISVSNVDKLSSEQKAGASAVGKEETVTTITTTTAAATTTTTTIHMTEKTAKQDWNRLGLHQQQQQQQQQQQTNTKNTKNNVAGDNQIYNNYFYSHHSNLNNPFSLNQDTSILRNFSIRGGGLSS</sequence>
<protein>
    <submittedName>
        <fullName evidence="2">RING zinc finger-containing protein</fullName>
    </submittedName>
</protein>
<accession>X6PE12</accession>
<gene>
    <name evidence="2" type="ORF">RFI_01170</name>
</gene>
<organism evidence="2 3">
    <name type="scientific">Reticulomyxa filosa</name>
    <dbReference type="NCBI Taxonomy" id="46433"/>
    <lineage>
        <taxon>Eukaryota</taxon>
        <taxon>Sar</taxon>
        <taxon>Rhizaria</taxon>
        <taxon>Retaria</taxon>
        <taxon>Foraminifera</taxon>
        <taxon>Monothalamids</taxon>
        <taxon>Reticulomyxidae</taxon>
        <taxon>Reticulomyxa</taxon>
    </lineage>
</organism>
<comment type="caution">
    <text evidence="2">The sequence shown here is derived from an EMBL/GenBank/DDBJ whole genome shotgun (WGS) entry which is preliminary data.</text>
</comment>
<reference evidence="2 3" key="1">
    <citation type="journal article" date="2013" name="Curr. Biol.">
        <title>The Genome of the Foraminiferan Reticulomyxa filosa.</title>
        <authorList>
            <person name="Glockner G."/>
            <person name="Hulsmann N."/>
            <person name="Schleicher M."/>
            <person name="Noegel A.A."/>
            <person name="Eichinger L."/>
            <person name="Gallinger C."/>
            <person name="Pawlowski J."/>
            <person name="Sierra R."/>
            <person name="Euteneuer U."/>
            <person name="Pillet L."/>
            <person name="Moustafa A."/>
            <person name="Platzer M."/>
            <person name="Groth M."/>
            <person name="Szafranski K."/>
            <person name="Schliwa M."/>
        </authorList>
    </citation>
    <scope>NUCLEOTIDE SEQUENCE [LARGE SCALE GENOMIC DNA]</scope>
</reference>
<evidence type="ECO:0000313" key="2">
    <source>
        <dbReference type="EMBL" id="ETO35892.1"/>
    </source>
</evidence>
<feature type="compositionally biased region" description="Polar residues" evidence="1">
    <location>
        <begin position="139"/>
        <end position="150"/>
    </location>
</feature>
<evidence type="ECO:0000313" key="3">
    <source>
        <dbReference type="Proteomes" id="UP000023152"/>
    </source>
</evidence>
<feature type="non-terminal residue" evidence="2">
    <location>
        <position position="191"/>
    </location>
</feature>
<name>X6PE12_RETFI</name>
<dbReference type="Proteomes" id="UP000023152">
    <property type="component" value="Unassembled WGS sequence"/>
</dbReference>
<dbReference type="EMBL" id="ASPP01001182">
    <property type="protein sequence ID" value="ETO35892.1"/>
    <property type="molecule type" value="Genomic_DNA"/>
</dbReference>
<dbReference type="AlphaFoldDB" id="X6PE12"/>
<proteinExistence type="predicted"/>
<feature type="compositionally biased region" description="Low complexity" evidence="1">
    <location>
        <begin position="128"/>
        <end position="138"/>
    </location>
</feature>